<sequence>MKEVFQRSRMRLMALLLFLFVGTLPLAGCGGGGGSDSYDEPDTSTNNPPVVGQTENVLIDAATLKSWVDKGLVNNETGYEKVVILCAGGTYAAGHIPGAQLWSTLGIDRYEGPVLSGNMVLDGPTMDAELQRCGIDERTTVVFAGSGNPARLYFTFRYWGFPKEKLKVLNGNQAAWTAAGYELTTVEPNVAASTFSVRDLPALRDDVRAALSELIVGVEEGSVQPLNTLLNNTEKAGGTSGIFADVAGDYVIFQGSIEGVAHVGYADFYVGGSPNNALKSADEIRALLESYGIDGSKPIITYCRAGNAASYGFMPIDVALGWDVMVYDGSWSQFGSLTNQTGAAYVPDASYALPTLLSEWATDVLITDHRLESNGPFFAGPYYNVNFPRTIEKPTFRILDGMLSPYDADANSIEDEDYAYWATPAAGGSDGASSGGGAGGGGC</sequence>
<dbReference type="InterPro" id="IPR036873">
    <property type="entry name" value="Rhodanese-like_dom_sf"/>
</dbReference>
<dbReference type="EMBL" id="FNAQ01000012">
    <property type="protein sequence ID" value="SDE46956.1"/>
    <property type="molecule type" value="Genomic_DNA"/>
</dbReference>
<dbReference type="PANTHER" id="PTHR43855:SF1">
    <property type="entry name" value="THIOSULFATE SULFURTRANSFERASE"/>
    <property type="match status" value="1"/>
</dbReference>
<dbReference type="SUPFAM" id="SSF52821">
    <property type="entry name" value="Rhodanese/Cell cycle control phosphatase"/>
    <property type="match status" value="2"/>
</dbReference>
<proteinExistence type="predicted"/>
<dbReference type="AlphaFoldDB" id="A0A1G7D7Q1"/>
<dbReference type="Pfam" id="PF00581">
    <property type="entry name" value="Rhodanese"/>
    <property type="match status" value="1"/>
</dbReference>
<feature type="domain" description="Rhodanese" evidence="2">
    <location>
        <begin position="91"/>
        <end position="185"/>
    </location>
</feature>
<dbReference type="InterPro" id="IPR051126">
    <property type="entry name" value="Thiosulfate_sulfurtransferase"/>
</dbReference>
<dbReference type="STRING" id="57664.SAMN05661003_11239"/>
<keyword evidence="3" id="KW-0808">Transferase</keyword>
<evidence type="ECO:0000259" key="2">
    <source>
        <dbReference type="PROSITE" id="PS50206"/>
    </source>
</evidence>
<name>A0A1G7D7Q1_9BACT</name>
<dbReference type="InterPro" id="IPR001763">
    <property type="entry name" value="Rhodanese-like_dom"/>
</dbReference>
<gene>
    <name evidence="3" type="ORF">SAMN05661003_11239</name>
</gene>
<dbReference type="NCBIfam" id="NF040901">
    <property type="entry name" value="SeO3_TeO2_ExtH"/>
    <property type="match status" value="1"/>
</dbReference>
<protein>
    <submittedName>
        <fullName evidence="3">3-mercaptopyruvate sulfurtransferase SseA, contains two rhodanese domains</fullName>
    </submittedName>
</protein>
<dbReference type="PROSITE" id="PS50206">
    <property type="entry name" value="RHODANESE_3"/>
    <property type="match status" value="2"/>
</dbReference>
<evidence type="ECO:0000313" key="3">
    <source>
        <dbReference type="EMBL" id="SDE46956.1"/>
    </source>
</evidence>
<keyword evidence="3" id="KW-0670">Pyruvate</keyword>
<reference evidence="4" key="1">
    <citation type="submission" date="2016-10" db="EMBL/GenBank/DDBJ databases">
        <authorList>
            <person name="Varghese N."/>
            <person name="Submissions S."/>
        </authorList>
    </citation>
    <scope>NUCLEOTIDE SEQUENCE [LARGE SCALE GENOMIC DNA]</scope>
    <source>
        <strain evidence="4">DSM 8987</strain>
    </source>
</reference>
<dbReference type="Gene3D" id="3.40.250.10">
    <property type="entry name" value="Rhodanese-like domain"/>
    <property type="match status" value="2"/>
</dbReference>
<accession>A0A1G7D7Q1</accession>
<dbReference type="GO" id="GO:0016740">
    <property type="term" value="F:transferase activity"/>
    <property type="evidence" value="ECO:0007669"/>
    <property type="project" value="UniProtKB-KW"/>
</dbReference>
<dbReference type="Proteomes" id="UP000243205">
    <property type="component" value="Unassembled WGS sequence"/>
</dbReference>
<evidence type="ECO:0000256" key="1">
    <source>
        <dbReference type="ARBA" id="ARBA00022737"/>
    </source>
</evidence>
<dbReference type="PANTHER" id="PTHR43855">
    <property type="entry name" value="THIOSULFATE SULFURTRANSFERASE"/>
    <property type="match status" value="1"/>
</dbReference>
<keyword evidence="1" id="KW-0677">Repeat</keyword>
<keyword evidence="4" id="KW-1185">Reference proteome</keyword>
<feature type="domain" description="Rhodanese" evidence="2">
    <location>
        <begin position="254"/>
        <end position="343"/>
    </location>
</feature>
<organism evidence="3 4">
    <name type="scientific">Desulfuromonas thiophila</name>
    <dbReference type="NCBI Taxonomy" id="57664"/>
    <lineage>
        <taxon>Bacteria</taxon>
        <taxon>Pseudomonadati</taxon>
        <taxon>Thermodesulfobacteriota</taxon>
        <taxon>Desulfuromonadia</taxon>
        <taxon>Desulfuromonadales</taxon>
        <taxon>Desulfuromonadaceae</taxon>
        <taxon>Desulfuromonas</taxon>
    </lineage>
</organism>
<evidence type="ECO:0000313" key="4">
    <source>
        <dbReference type="Proteomes" id="UP000243205"/>
    </source>
</evidence>